<accession>A0A0F9ZUN0</accession>
<evidence type="ECO:0000256" key="1">
    <source>
        <dbReference type="SAM" id="SignalP"/>
    </source>
</evidence>
<proteinExistence type="predicted"/>
<organism evidence="2 3">
    <name type="scientific">Trichoderma harzianum</name>
    <name type="common">Hypocrea lixii</name>
    <dbReference type="NCBI Taxonomy" id="5544"/>
    <lineage>
        <taxon>Eukaryota</taxon>
        <taxon>Fungi</taxon>
        <taxon>Dikarya</taxon>
        <taxon>Ascomycota</taxon>
        <taxon>Pezizomycotina</taxon>
        <taxon>Sordariomycetes</taxon>
        <taxon>Hypocreomycetidae</taxon>
        <taxon>Hypocreales</taxon>
        <taxon>Hypocreaceae</taxon>
        <taxon>Trichoderma</taxon>
    </lineage>
</organism>
<evidence type="ECO:0000313" key="2">
    <source>
        <dbReference type="EMBL" id="KKO96798.1"/>
    </source>
</evidence>
<keyword evidence="1" id="KW-0732">Signal</keyword>
<dbReference type="Proteomes" id="UP000034112">
    <property type="component" value="Unassembled WGS sequence"/>
</dbReference>
<evidence type="ECO:0008006" key="4">
    <source>
        <dbReference type="Google" id="ProtNLM"/>
    </source>
</evidence>
<comment type="caution">
    <text evidence="2">The sequence shown here is derived from an EMBL/GenBank/DDBJ whole genome shotgun (WGS) entry which is preliminary data.</text>
</comment>
<feature type="signal peptide" evidence="1">
    <location>
        <begin position="1"/>
        <end position="19"/>
    </location>
</feature>
<dbReference type="OrthoDB" id="4876019at2759"/>
<reference evidence="3" key="1">
    <citation type="journal article" date="2015" name="Genome Announc.">
        <title>Draft whole-genome sequence of the biocontrol agent Trichoderma harzianum T6776.</title>
        <authorList>
            <person name="Baroncelli R."/>
            <person name="Piaggeschi G."/>
            <person name="Fiorini L."/>
            <person name="Bertolini E."/>
            <person name="Zapparata A."/>
            <person name="Pe M.E."/>
            <person name="Sarrocco S."/>
            <person name="Vannacci G."/>
        </authorList>
    </citation>
    <scope>NUCLEOTIDE SEQUENCE [LARGE SCALE GENOMIC DNA]</scope>
    <source>
        <strain evidence="3">T6776</strain>
    </source>
</reference>
<protein>
    <recommendedName>
        <fullName evidence="4">Ecp2 effector protein domain-containing protein</fullName>
    </recommendedName>
</protein>
<name>A0A0F9ZUN0_TRIHA</name>
<feature type="chain" id="PRO_5002530667" description="Ecp2 effector protein domain-containing protein" evidence="1">
    <location>
        <begin position="20"/>
        <end position="134"/>
    </location>
</feature>
<evidence type="ECO:0000313" key="3">
    <source>
        <dbReference type="Proteomes" id="UP000034112"/>
    </source>
</evidence>
<sequence>MQLITAIFTTLCLVLPATADVRYCYPIPGTESTPIPQSILDLDYQVKVDWGNKLCTQSTFPSEALQISQTTLEDGILAEDGKVYGVELALRFITSELICLNNVNALLGVGACEQGGLMTLAGPFEQWTYIIPLN</sequence>
<dbReference type="AlphaFoldDB" id="A0A0F9ZUN0"/>
<dbReference type="OMA" id="STPFEQW"/>
<dbReference type="EMBL" id="JOKZ01000729">
    <property type="protein sequence ID" value="KKO96798.1"/>
    <property type="molecule type" value="Genomic_DNA"/>
</dbReference>
<gene>
    <name evidence="2" type="ORF">THAR02_11096</name>
</gene>